<keyword evidence="2 9" id="KW-0963">Cytoplasm</keyword>
<dbReference type="InterPro" id="IPR033659">
    <property type="entry name" value="Ferrochelatase_N"/>
</dbReference>
<dbReference type="Proteomes" id="UP000315037">
    <property type="component" value="Unassembled WGS sequence"/>
</dbReference>
<feature type="binding site" evidence="9">
    <location>
        <position position="296"/>
    </location>
    <ligand>
        <name>Fe(2+)</name>
        <dbReference type="ChEBI" id="CHEBI:29033"/>
    </ligand>
</feature>
<dbReference type="AlphaFoldDB" id="A0A506URU4"/>
<sequence>MSGGLSPFIHHPPHEPVPPNGRIGVLLINLGTPSGTDYFSVRRYLGEFLSDRRVIEMTPWLWKPILHGMVLATRPFRSGANYARIWDRTHNASPLTVITRAQAEGLAKELGPQTPVSWGMRYGTPSISQGLDSLLAQGCDRIVCLPMYPQYSATTTATANDQVFRHLMRLRCQPAIVTVLPFADDPAYIGALAQSVRACWSRLSFTPQRLVVSFHGLPKSYVTAGDPYPRECALTVKALSAVLDMPPQQVLLTYQSRFGPAEWLQPYTLPTVTALAQQGIKDIAVIAPGFMTDCIETLDELDHELREAFLQAGGKNFAYVPCLNATPQAIGLLAGLSRQAMRGLERP</sequence>
<dbReference type="NCBIfam" id="TIGR00109">
    <property type="entry name" value="hemH"/>
    <property type="match status" value="1"/>
</dbReference>
<keyword evidence="5 9" id="KW-0350">Heme biosynthesis</keyword>
<feature type="binding site" evidence="9">
    <location>
        <position position="215"/>
    </location>
    <ligand>
        <name>Fe(2+)</name>
        <dbReference type="ChEBI" id="CHEBI:29033"/>
    </ligand>
</feature>
<name>A0A506URU4_9PROT</name>
<dbReference type="FunFam" id="3.40.50.1400:FF:000002">
    <property type="entry name" value="Ferrochelatase"/>
    <property type="match status" value="1"/>
</dbReference>
<organism evidence="11 12">
    <name type="scientific">Oecophyllibacter saccharovorans</name>
    <dbReference type="NCBI Taxonomy" id="2558360"/>
    <lineage>
        <taxon>Bacteria</taxon>
        <taxon>Pseudomonadati</taxon>
        <taxon>Pseudomonadota</taxon>
        <taxon>Alphaproteobacteria</taxon>
        <taxon>Acetobacterales</taxon>
        <taxon>Acetobacteraceae</taxon>
        <taxon>Oecophyllibacter</taxon>
    </lineage>
</organism>
<evidence type="ECO:0000256" key="5">
    <source>
        <dbReference type="ARBA" id="ARBA00023133"/>
    </source>
</evidence>
<gene>
    <name evidence="9" type="primary">hemH</name>
    <name evidence="11" type="ORF">E3202_04045</name>
</gene>
<dbReference type="GO" id="GO:0006783">
    <property type="term" value="P:heme biosynthetic process"/>
    <property type="evidence" value="ECO:0007669"/>
    <property type="project" value="UniProtKB-UniRule"/>
</dbReference>
<evidence type="ECO:0000256" key="9">
    <source>
        <dbReference type="HAMAP-Rule" id="MF_00323"/>
    </source>
</evidence>
<dbReference type="CDD" id="cd00419">
    <property type="entry name" value="Ferrochelatase_C"/>
    <property type="match status" value="1"/>
</dbReference>
<evidence type="ECO:0000256" key="2">
    <source>
        <dbReference type="ARBA" id="ARBA00022490"/>
    </source>
</evidence>
<evidence type="ECO:0000256" key="1">
    <source>
        <dbReference type="ARBA" id="ARBA00007718"/>
    </source>
</evidence>
<dbReference type="Pfam" id="PF00762">
    <property type="entry name" value="Ferrochelatase"/>
    <property type="match status" value="1"/>
</dbReference>
<dbReference type="InterPro" id="IPR033644">
    <property type="entry name" value="Ferrochelatase_C"/>
</dbReference>
<dbReference type="RefSeq" id="WP_165600420.1">
    <property type="nucleotide sequence ID" value="NZ_SORZ01000001.1"/>
</dbReference>
<keyword evidence="12" id="KW-1185">Reference proteome</keyword>
<dbReference type="CDD" id="cd03411">
    <property type="entry name" value="Ferrochelatase_N"/>
    <property type="match status" value="1"/>
</dbReference>
<comment type="similarity">
    <text evidence="1 9 10">Belongs to the ferrochelatase family.</text>
</comment>
<keyword evidence="4 9" id="KW-0408">Iron</keyword>
<keyword evidence="7 9" id="KW-0627">Porphyrin biosynthesis</keyword>
<evidence type="ECO:0000313" key="12">
    <source>
        <dbReference type="Proteomes" id="UP000315037"/>
    </source>
</evidence>
<evidence type="ECO:0000256" key="6">
    <source>
        <dbReference type="ARBA" id="ARBA00023239"/>
    </source>
</evidence>
<evidence type="ECO:0000256" key="4">
    <source>
        <dbReference type="ARBA" id="ARBA00023004"/>
    </source>
</evidence>
<dbReference type="GO" id="GO:0004325">
    <property type="term" value="F:ferrochelatase activity"/>
    <property type="evidence" value="ECO:0007669"/>
    <property type="project" value="UniProtKB-UniRule"/>
</dbReference>
<dbReference type="EMBL" id="SORZ01000001">
    <property type="protein sequence ID" value="TPW36076.1"/>
    <property type="molecule type" value="Genomic_DNA"/>
</dbReference>
<dbReference type="SUPFAM" id="SSF53800">
    <property type="entry name" value="Chelatase"/>
    <property type="match status" value="1"/>
</dbReference>
<dbReference type="UniPathway" id="UPA00252">
    <property type="reaction ID" value="UER00325"/>
</dbReference>
<evidence type="ECO:0000256" key="7">
    <source>
        <dbReference type="ARBA" id="ARBA00023244"/>
    </source>
</evidence>
<evidence type="ECO:0000256" key="8">
    <source>
        <dbReference type="ARBA" id="ARBA00024536"/>
    </source>
</evidence>
<comment type="caution">
    <text evidence="11">The sequence shown here is derived from an EMBL/GenBank/DDBJ whole genome shotgun (WGS) entry which is preliminary data.</text>
</comment>
<dbReference type="InterPro" id="IPR019772">
    <property type="entry name" value="Ferrochelatase_AS"/>
</dbReference>
<dbReference type="PANTHER" id="PTHR11108:SF1">
    <property type="entry name" value="FERROCHELATASE, MITOCHONDRIAL"/>
    <property type="match status" value="1"/>
</dbReference>
<protein>
    <recommendedName>
        <fullName evidence="9 10">Ferrochelatase</fullName>
        <ecNumber evidence="9 10">4.98.1.1</ecNumber>
    </recommendedName>
    <alternativeName>
        <fullName evidence="9">Heme synthase</fullName>
    </alternativeName>
    <alternativeName>
        <fullName evidence="9">Protoheme ferro-lyase</fullName>
    </alternativeName>
</protein>
<dbReference type="EC" id="4.98.1.1" evidence="9 10"/>
<comment type="subcellular location">
    <subcellularLocation>
        <location evidence="9 10">Cytoplasm</location>
    </subcellularLocation>
</comment>
<comment type="function">
    <text evidence="9 10">Catalyzes the ferrous insertion into protoporphyrin IX.</text>
</comment>
<dbReference type="PANTHER" id="PTHR11108">
    <property type="entry name" value="FERROCHELATASE"/>
    <property type="match status" value="1"/>
</dbReference>
<accession>A0A506URU4</accession>
<keyword evidence="6 9" id="KW-0456">Lyase</keyword>
<keyword evidence="3 9" id="KW-0479">Metal-binding</keyword>
<dbReference type="PROSITE" id="PS00534">
    <property type="entry name" value="FERROCHELATASE"/>
    <property type="match status" value="1"/>
</dbReference>
<evidence type="ECO:0000256" key="3">
    <source>
        <dbReference type="ARBA" id="ARBA00022723"/>
    </source>
</evidence>
<dbReference type="GO" id="GO:0005737">
    <property type="term" value="C:cytoplasm"/>
    <property type="evidence" value="ECO:0007669"/>
    <property type="project" value="UniProtKB-SubCell"/>
</dbReference>
<dbReference type="Gene3D" id="3.40.50.1400">
    <property type="match status" value="2"/>
</dbReference>
<evidence type="ECO:0000256" key="10">
    <source>
        <dbReference type="RuleBase" id="RU000607"/>
    </source>
</evidence>
<dbReference type="HAMAP" id="MF_00323">
    <property type="entry name" value="Ferrochelatase"/>
    <property type="match status" value="1"/>
</dbReference>
<reference evidence="11 12" key="1">
    <citation type="submission" date="2019-03" db="EMBL/GenBank/DDBJ databases">
        <title>The complete genome sequence of Neokomagataea sp. Jb2 NBRC113641.</title>
        <authorList>
            <person name="Chua K.-O."/>
            <person name="Chan K.-G."/>
            <person name="See-Too W.-S."/>
        </authorList>
    </citation>
    <scope>NUCLEOTIDE SEQUENCE [LARGE SCALE GENOMIC DNA]</scope>
    <source>
        <strain evidence="11 12">Jb2</strain>
    </source>
</reference>
<comment type="catalytic activity">
    <reaction evidence="8">
        <text>Fe-coproporphyrin III + 2 H(+) = coproporphyrin III + Fe(2+)</text>
        <dbReference type="Rhea" id="RHEA:49572"/>
        <dbReference type="ChEBI" id="CHEBI:15378"/>
        <dbReference type="ChEBI" id="CHEBI:29033"/>
        <dbReference type="ChEBI" id="CHEBI:68438"/>
        <dbReference type="ChEBI" id="CHEBI:131725"/>
        <dbReference type="EC" id="4.99.1.9"/>
    </reaction>
    <physiologicalReaction direction="right-to-left" evidence="8">
        <dbReference type="Rhea" id="RHEA:49574"/>
    </physiologicalReaction>
</comment>
<dbReference type="InterPro" id="IPR001015">
    <property type="entry name" value="Ferrochelatase"/>
</dbReference>
<evidence type="ECO:0000313" key="11">
    <source>
        <dbReference type="EMBL" id="TPW36076.1"/>
    </source>
</evidence>
<proteinExistence type="inferred from homology"/>
<comment type="catalytic activity">
    <reaction evidence="9 10">
        <text>heme b + 2 H(+) = protoporphyrin IX + Fe(2+)</text>
        <dbReference type="Rhea" id="RHEA:22584"/>
        <dbReference type="ChEBI" id="CHEBI:15378"/>
        <dbReference type="ChEBI" id="CHEBI:29033"/>
        <dbReference type="ChEBI" id="CHEBI:57306"/>
        <dbReference type="ChEBI" id="CHEBI:60344"/>
        <dbReference type="EC" id="4.98.1.1"/>
    </reaction>
</comment>
<comment type="pathway">
    <text evidence="9 10">Porphyrin-containing compound metabolism; protoheme biosynthesis; protoheme from protoporphyrin-IX: step 1/1.</text>
</comment>
<dbReference type="GO" id="GO:0046872">
    <property type="term" value="F:metal ion binding"/>
    <property type="evidence" value="ECO:0007669"/>
    <property type="project" value="UniProtKB-KW"/>
</dbReference>